<dbReference type="GO" id="GO:0008270">
    <property type="term" value="F:zinc ion binding"/>
    <property type="evidence" value="ECO:0007669"/>
    <property type="project" value="UniProtKB-KW"/>
</dbReference>
<feature type="transmembrane region" description="Helical" evidence="7">
    <location>
        <begin position="157"/>
        <end position="181"/>
    </location>
</feature>
<evidence type="ECO:0000256" key="6">
    <source>
        <dbReference type="ARBA" id="ARBA00023242"/>
    </source>
</evidence>
<comment type="subcellular location">
    <subcellularLocation>
        <location evidence="1">Nucleus</location>
    </subcellularLocation>
</comment>
<sequence>MVRLDSAQEERDLGVLVTAAAHEPAVCPGGQEGQWHPGLDQEWCGQQEQERHSSLYSALIQLVCNHIFAGNDLIRSNVSPVEATNHTMTRWLGDIHGGTCQSPALPALVRPPAPPLQPSLDIKPFLPFPLDTAAAVNLFPNFNALGLLKVENQTTKLIFLLELTYVLVVLLVCAWNCFHWAHAKFVKSKARSKFLHLGQSCSWYQYRLGAPRIESDPVEKNFGVLKHEKLIMTWQCVLAAQKDNCSWGYIKSNVAIRSKEVILLYSTLIQPQLVYSILF</sequence>
<evidence type="ECO:0000256" key="5">
    <source>
        <dbReference type="ARBA" id="ARBA00022833"/>
    </source>
</evidence>
<keyword evidence="7" id="KW-0812">Transmembrane</keyword>
<organism evidence="8 9">
    <name type="scientific">Hirundo rustica rustica</name>
    <dbReference type="NCBI Taxonomy" id="333673"/>
    <lineage>
        <taxon>Eukaryota</taxon>
        <taxon>Metazoa</taxon>
        <taxon>Chordata</taxon>
        <taxon>Craniata</taxon>
        <taxon>Vertebrata</taxon>
        <taxon>Euteleostomi</taxon>
        <taxon>Archelosauria</taxon>
        <taxon>Archosauria</taxon>
        <taxon>Dinosauria</taxon>
        <taxon>Saurischia</taxon>
        <taxon>Theropoda</taxon>
        <taxon>Coelurosauria</taxon>
        <taxon>Aves</taxon>
        <taxon>Neognathae</taxon>
        <taxon>Neoaves</taxon>
        <taxon>Telluraves</taxon>
        <taxon>Australaves</taxon>
        <taxon>Passeriformes</taxon>
        <taxon>Sylvioidea</taxon>
        <taxon>Hirundinidae</taxon>
        <taxon>Hirundo</taxon>
    </lineage>
</organism>
<accession>A0A3M0JWR0</accession>
<keyword evidence="6" id="KW-0539">Nucleus</keyword>
<reference evidence="8 9" key="1">
    <citation type="submission" date="2018-07" db="EMBL/GenBank/DDBJ databases">
        <title>A high quality draft genome assembly of the barn swallow (H. rustica rustica).</title>
        <authorList>
            <person name="Formenti G."/>
            <person name="Chiara M."/>
            <person name="Poveda L."/>
            <person name="Francoijs K.-J."/>
            <person name="Bonisoli-Alquati A."/>
            <person name="Canova L."/>
            <person name="Gianfranceschi L."/>
            <person name="Horner D.S."/>
            <person name="Saino N."/>
        </authorList>
    </citation>
    <scope>NUCLEOTIDE SEQUENCE [LARGE SCALE GENOMIC DNA]</scope>
    <source>
        <strain evidence="8">Chelidonia</strain>
        <tissue evidence="8">Blood</tissue>
    </source>
</reference>
<evidence type="ECO:0000256" key="2">
    <source>
        <dbReference type="ARBA" id="ARBA00022723"/>
    </source>
</evidence>
<evidence type="ECO:0000313" key="9">
    <source>
        <dbReference type="Proteomes" id="UP000269221"/>
    </source>
</evidence>
<keyword evidence="5" id="KW-0862">Zinc</keyword>
<proteinExistence type="predicted"/>
<keyword evidence="2" id="KW-0479">Metal-binding</keyword>
<keyword evidence="9" id="KW-1185">Reference proteome</keyword>
<dbReference type="PANTHER" id="PTHR23067">
    <property type="entry name" value="DOUBLE-STRANDED RNA-BINDING ZINC FINGER PROTEIN"/>
    <property type="match status" value="1"/>
</dbReference>
<evidence type="ECO:0000256" key="7">
    <source>
        <dbReference type="SAM" id="Phobius"/>
    </source>
</evidence>
<evidence type="ECO:0000313" key="8">
    <source>
        <dbReference type="EMBL" id="RMC05198.1"/>
    </source>
</evidence>
<dbReference type="Proteomes" id="UP000269221">
    <property type="component" value="Unassembled WGS sequence"/>
</dbReference>
<gene>
    <name evidence="8" type="ORF">DUI87_18382</name>
</gene>
<dbReference type="OrthoDB" id="434647at2759"/>
<evidence type="ECO:0000256" key="4">
    <source>
        <dbReference type="ARBA" id="ARBA00022771"/>
    </source>
</evidence>
<keyword evidence="4" id="KW-0863">Zinc-finger</keyword>
<dbReference type="EMBL" id="QRBI01000123">
    <property type="protein sequence ID" value="RMC05198.1"/>
    <property type="molecule type" value="Genomic_DNA"/>
</dbReference>
<keyword evidence="7" id="KW-0472">Membrane</keyword>
<evidence type="ECO:0000256" key="3">
    <source>
        <dbReference type="ARBA" id="ARBA00022737"/>
    </source>
</evidence>
<comment type="caution">
    <text evidence="8">The sequence shown here is derived from an EMBL/GenBank/DDBJ whole genome shotgun (WGS) entry which is preliminary data.</text>
</comment>
<evidence type="ECO:0000256" key="1">
    <source>
        <dbReference type="ARBA" id="ARBA00004123"/>
    </source>
</evidence>
<keyword evidence="7" id="KW-1133">Transmembrane helix</keyword>
<dbReference type="GO" id="GO:0005634">
    <property type="term" value="C:nucleus"/>
    <property type="evidence" value="ECO:0007669"/>
    <property type="project" value="UniProtKB-SubCell"/>
</dbReference>
<dbReference type="InterPro" id="IPR051845">
    <property type="entry name" value="Znf385"/>
</dbReference>
<keyword evidence="3" id="KW-0677">Repeat</keyword>
<dbReference type="PANTHER" id="PTHR23067:SF12">
    <property type="entry name" value="ZINC FINGER PROTEIN 385D"/>
    <property type="match status" value="1"/>
</dbReference>
<dbReference type="AlphaFoldDB" id="A0A3M0JWR0"/>
<name>A0A3M0JWR0_HIRRU</name>
<protein>
    <submittedName>
        <fullName evidence="8">Uncharacterized protein</fullName>
    </submittedName>
</protein>